<gene>
    <name evidence="14" type="primary">Dana\GF27213</name>
    <name evidence="14" type="ORF">GF27213</name>
</gene>
<dbReference type="CTD" id="39641"/>
<dbReference type="GO" id="GO:0170020">
    <property type="term" value="F:ionotropic olfactory receptor activity"/>
    <property type="evidence" value="ECO:0007669"/>
    <property type="project" value="EnsemblMetazoa"/>
</dbReference>
<evidence type="ECO:0000256" key="11">
    <source>
        <dbReference type="ARBA" id="ARBA00037946"/>
    </source>
</evidence>
<evidence type="ECO:0000313" key="14">
    <source>
        <dbReference type="EMBL" id="KPU78846.1"/>
    </source>
</evidence>
<dbReference type="KEGG" id="dan:26514622"/>
<dbReference type="Proteomes" id="UP000007801">
    <property type="component" value="Unassembled WGS sequence"/>
</dbReference>
<keyword evidence="3 13" id="KW-0716">Sensory transduction</keyword>
<feature type="transmembrane region" description="Helical" evidence="13">
    <location>
        <begin position="282"/>
        <end position="302"/>
    </location>
</feature>
<keyword evidence="4 13" id="KW-0812">Transmembrane</keyword>
<dbReference type="EMBL" id="CH902618">
    <property type="protein sequence ID" value="KPU78846.1"/>
    <property type="molecule type" value="Genomic_DNA"/>
</dbReference>
<evidence type="ECO:0000256" key="5">
    <source>
        <dbReference type="ARBA" id="ARBA00022725"/>
    </source>
</evidence>
<dbReference type="AlphaFoldDB" id="A0A0P9C548"/>
<dbReference type="InParanoid" id="A0A0P9C548"/>
<comment type="caution">
    <text evidence="13">Lacks conserved residue(s) required for the propagation of feature annotation.</text>
</comment>
<evidence type="ECO:0000256" key="4">
    <source>
        <dbReference type="ARBA" id="ARBA00022692"/>
    </source>
</evidence>
<dbReference type="GO" id="GO:0007165">
    <property type="term" value="P:signal transduction"/>
    <property type="evidence" value="ECO:0007669"/>
    <property type="project" value="UniProtKB-KW"/>
</dbReference>
<evidence type="ECO:0000313" key="15">
    <source>
        <dbReference type="Proteomes" id="UP000007801"/>
    </source>
</evidence>
<dbReference type="OrthoDB" id="7548151at2759"/>
<evidence type="ECO:0000256" key="3">
    <source>
        <dbReference type="ARBA" id="ARBA00022606"/>
    </source>
</evidence>
<feature type="transmembrane region" description="Helical" evidence="13">
    <location>
        <begin position="332"/>
        <end position="359"/>
    </location>
</feature>
<keyword evidence="5 13" id="KW-0552">Olfaction</keyword>
<reference evidence="14 15" key="1">
    <citation type="journal article" date="2007" name="Nature">
        <title>Evolution of genes and genomes on the Drosophila phylogeny.</title>
        <authorList>
            <consortium name="Drosophila 12 Genomes Consortium"/>
            <person name="Clark A.G."/>
            <person name="Eisen M.B."/>
            <person name="Smith D.R."/>
            <person name="Bergman C.M."/>
            <person name="Oliver B."/>
            <person name="Markow T.A."/>
            <person name="Kaufman T.C."/>
            <person name="Kellis M."/>
            <person name="Gelbart W."/>
            <person name="Iyer V.N."/>
            <person name="Pollard D.A."/>
            <person name="Sackton T.B."/>
            <person name="Larracuente A.M."/>
            <person name="Singh N.D."/>
            <person name="Abad J.P."/>
            <person name="Abt D.N."/>
            <person name="Adryan B."/>
            <person name="Aguade M."/>
            <person name="Akashi H."/>
            <person name="Anderson W.W."/>
            <person name="Aquadro C.F."/>
            <person name="Ardell D.H."/>
            <person name="Arguello R."/>
            <person name="Artieri C.G."/>
            <person name="Barbash D.A."/>
            <person name="Barker D."/>
            <person name="Barsanti P."/>
            <person name="Batterham P."/>
            <person name="Batzoglou S."/>
            <person name="Begun D."/>
            <person name="Bhutkar A."/>
            <person name="Blanco E."/>
            <person name="Bosak S.A."/>
            <person name="Bradley R.K."/>
            <person name="Brand A.D."/>
            <person name="Brent M.R."/>
            <person name="Brooks A.N."/>
            <person name="Brown R.H."/>
            <person name="Butlin R.K."/>
            <person name="Caggese C."/>
            <person name="Calvi B.R."/>
            <person name="Bernardo de Carvalho A."/>
            <person name="Caspi A."/>
            <person name="Castrezana S."/>
            <person name="Celniker S.E."/>
            <person name="Chang J.L."/>
            <person name="Chapple C."/>
            <person name="Chatterji S."/>
            <person name="Chinwalla A."/>
            <person name="Civetta A."/>
            <person name="Clifton S.W."/>
            <person name="Comeron J.M."/>
            <person name="Costello J.C."/>
            <person name="Coyne J.A."/>
            <person name="Daub J."/>
            <person name="David R.G."/>
            <person name="Delcher A.L."/>
            <person name="Delehaunty K."/>
            <person name="Do C.B."/>
            <person name="Ebling H."/>
            <person name="Edwards K."/>
            <person name="Eickbush T."/>
            <person name="Evans J.D."/>
            <person name="Filipski A."/>
            <person name="Findeiss S."/>
            <person name="Freyhult E."/>
            <person name="Fulton L."/>
            <person name="Fulton R."/>
            <person name="Garcia A.C."/>
            <person name="Gardiner A."/>
            <person name="Garfield D.A."/>
            <person name="Garvin B.E."/>
            <person name="Gibson G."/>
            <person name="Gilbert D."/>
            <person name="Gnerre S."/>
            <person name="Godfrey J."/>
            <person name="Good R."/>
            <person name="Gotea V."/>
            <person name="Gravely B."/>
            <person name="Greenberg A.J."/>
            <person name="Griffiths-Jones S."/>
            <person name="Gross S."/>
            <person name="Guigo R."/>
            <person name="Gustafson E.A."/>
            <person name="Haerty W."/>
            <person name="Hahn M.W."/>
            <person name="Halligan D.L."/>
            <person name="Halpern A.L."/>
            <person name="Halter G.M."/>
            <person name="Han M.V."/>
            <person name="Heger A."/>
            <person name="Hillier L."/>
            <person name="Hinrichs A.S."/>
            <person name="Holmes I."/>
            <person name="Hoskins R.A."/>
            <person name="Hubisz M.J."/>
            <person name="Hultmark D."/>
            <person name="Huntley M.A."/>
            <person name="Jaffe D.B."/>
            <person name="Jagadeeshan S."/>
            <person name="Jeck W.R."/>
            <person name="Johnson J."/>
            <person name="Jones C.D."/>
            <person name="Jordan W.C."/>
            <person name="Karpen G.H."/>
            <person name="Kataoka E."/>
            <person name="Keightley P.D."/>
            <person name="Kheradpour P."/>
            <person name="Kirkness E.F."/>
            <person name="Koerich L.B."/>
            <person name="Kristiansen K."/>
            <person name="Kudrna D."/>
            <person name="Kulathinal R.J."/>
            <person name="Kumar S."/>
            <person name="Kwok R."/>
            <person name="Lander E."/>
            <person name="Langley C.H."/>
            <person name="Lapoint R."/>
            <person name="Lazzaro B.P."/>
            <person name="Lee S.J."/>
            <person name="Levesque L."/>
            <person name="Li R."/>
            <person name="Lin C.F."/>
            <person name="Lin M.F."/>
            <person name="Lindblad-Toh K."/>
            <person name="Llopart A."/>
            <person name="Long M."/>
            <person name="Low L."/>
            <person name="Lozovsky E."/>
            <person name="Lu J."/>
            <person name="Luo M."/>
            <person name="Machado C.A."/>
            <person name="Makalowski W."/>
            <person name="Marzo M."/>
            <person name="Matsuda M."/>
            <person name="Matzkin L."/>
            <person name="McAllister B."/>
            <person name="McBride C.S."/>
            <person name="McKernan B."/>
            <person name="McKernan K."/>
            <person name="Mendez-Lago M."/>
            <person name="Minx P."/>
            <person name="Mollenhauer M.U."/>
            <person name="Montooth K."/>
            <person name="Mount S.M."/>
            <person name="Mu X."/>
            <person name="Myers E."/>
            <person name="Negre B."/>
            <person name="Newfeld S."/>
            <person name="Nielsen R."/>
            <person name="Noor M.A."/>
            <person name="O'Grady P."/>
            <person name="Pachter L."/>
            <person name="Papaceit M."/>
            <person name="Parisi M.J."/>
            <person name="Parisi M."/>
            <person name="Parts L."/>
            <person name="Pedersen J.S."/>
            <person name="Pesole G."/>
            <person name="Phillippy A.M."/>
            <person name="Ponting C.P."/>
            <person name="Pop M."/>
            <person name="Porcelli D."/>
            <person name="Powell J.R."/>
            <person name="Prohaska S."/>
            <person name="Pruitt K."/>
            <person name="Puig M."/>
            <person name="Quesneville H."/>
            <person name="Ram K.R."/>
            <person name="Rand D."/>
            <person name="Rasmussen M.D."/>
            <person name="Reed L.K."/>
            <person name="Reenan R."/>
            <person name="Reily A."/>
            <person name="Remington K.A."/>
            <person name="Rieger T.T."/>
            <person name="Ritchie M.G."/>
            <person name="Robin C."/>
            <person name="Rogers Y.H."/>
            <person name="Rohde C."/>
            <person name="Rozas J."/>
            <person name="Rubenfield M.J."/>
            <person name="Ruiz A."/>
            <person name="Russo S."/>
            <person name="Salzberg S.L."/>
            <person name="Sanchez-Gracia A."/>
            <person name="Saranga D.J."/>
            <person name="Sato H."/>
            <person name="Schaeffer S.W."/>
            <person name="Schatz M.C."/>
            <person name="Schlenke T."/>
            <person name="Schwartz R."/>
            <person name="Segarra C."/>
            <person name="Singh R.S."/>
            <person name="Sirot L."/>
            <person name="Sirota M."/>
            <person name="Sisneros N.B."/>
            <person name="Smith C.D."/>
            <person name="Smith T.F."/>
            <person name="Spieth J."/>
            <person name="Stage D.E."/>
            <person name="Stark A."/>
            <person name="Stephan W."/>
            <person name="Strausberg R.L."/>
            <person name="Strempel S."/>
            <person name="Sturgill D."/>
            <person name="Sutton G."/>
            <person name="Sutton G.G."/>
            <person name="Tao W."/>
            <person name="Teichmann S."/>
            <person name="Tobari Y.N."/>
            <person name="Tomimura Y."/>
            <person name="Tsolas J.M."/>
            <person name="Valente V.L."/>
            <person name="Venter E."/>
            <person name="Venter J.C."/>
            <person name="Vicario S."/>
            <person name="Vieira F.G."/>
            <person name="Vilella A.J."/>
            <person name="Villasante A."/>
            <person name="Walenz B."/>
            <person name="Wang J."/>
            <person name="Wasserman M."/>
            <person name="Watts T."/>
            <person name="Wilson D."/>
            <person name="Wilson R.K."/>
            <person name="Wing R.A."/>
            <person name="Wolfner M.F."/>
            <person name="Wong A."/>
            <person name="Wong G.K."/>
            <person name="Wu C.I."/>
            <person name="Wu G."/>
            <person name="Yamamoto D."/>
            <person name="Yang H.P."/>
            <person name="Yang S.P."/>
            <person name="Yorke J.A."/>
            <person name="Yoshida K."/>
            <person name="Zdobnov E."/>
            <person name="Zhang P."/>
            <person name="Zhang Y."/>
            <person name="Zimin A.V."/>
            <person name="Baldwin J."/>
            <person name="Abdouelleil A."/>
            <person name="Abdulkadir J."/>
            <person name="Abebe A."/>
            <person name="Abera B."/>
            <person name="Abreu J."/>
            <person name="Acer S.C."/>
            <person name="Aftuck L."/>
            <person name="Alexander A."/>
            <person name="An P."/>
            <person name="Anderson E."/>
            <person name="Anderson S."/>
            <person name="Arachi H."/>
            <person name="Azer M."/>
            <person name="Bachantsang P."/>
            <person name="Barry A."/>
            <person name="Bayul T."/>
            <person name="Berlin A."/>
            <person name="Bessette D."/>
            <person name="Bloom T."/>
            <person name="Blye J."/>
            <person name="Boguslavskiy L."/>
            <person name="Bonnet C."/>
            <person name="Boukhgalter B."/>
            <person name="Bourzgui I."/>
            <person name="Brown A."/>
            <person name="Cahill P."/>
            <person name="Channer S."/>
            <person name="Cheshatsang Y."/>
            <person name="Chuda L."/>
            <person name="Citroen M."/>
            <person name="Collymore A."/>
            <person name="Cooke P."/>
            <person name="Costello M."/>
            <person name="D'Aco K."/>
            <person name="Daza R."/>
            <person name="De Haan G."/>
            <person name="DeGray S."/>
            <person name="DeMaso C."/>
            <person name="Dhargay N."/>
            <person name="Dooley K."/>
            <person name="Dooley E."/>
            <person name="Doricent M."/>
            <person name="Dorje P."/>
            <person name="Dorjee K."/>
            <person name="Dupes A."/>
            <person name="Elong R."/>
            <person name="Falk J."/>
            <person name="Farina A."/>
            <person name="Faro S."/>
            <person name="Ferguson D."/>
            <person name="Fisher S."/>
            <person name="Foley C.D."/>
            <person name="Franke A."/>
            <person name="Friedrich D."/>
            <person name="Gadbois L."/>
            <person name="Gearin G."/>
            <person name="Gearin C.R."/>
            <person name="Giannoukos G."/>
            <person name="Goode T."/>
            <person name="Graham J."/>
            <person name="Grandbois E."/>
            <person name="Grewal S."/>
            <person name="Gyaltsen K."/>
            <person name="Hafez N."/>
            <person name="Hagos B."/>
            <person name="Hall J."/>
            <person name="Henson C."/>
            <person name="Hollinger A."/>
            <person name="Honan T."/>
            <person name="Huard M.D."/>
            <person name="Hughes L."/>
            <person name="Hurhula B."/>
            <person name="Husby M.E."/>
            <person name="Kamat A."/>
            <person name="Kanga B."/>
            <person name="Kashin S."/>
            <person name="Khazanovich D."/>
            <person name="Kisner P."/>
            <person name="Lance K."/>
            <person name="Lara M."/>
            <person name="Lee W."/>
            <person name="Lennon N."/>
            <person name="Letendre F."/>
            <person name="LeVine R."/>
            <person name="Lipovsky A."/>
            <person name="Liu X."/>
            <person name="Liu J."/>
            <person name="Liu S."/>
            <person name="Lokyitsang T."/>
            <person name="Lokyitsang Y."/>
            <person name="Lubonja R."/>
            <person name="Lui A."/>
            <person name="MacDonald P."/>
            <person name="Magnisalis V."/>
            <person name="Maru K."/>
            <person name="Matthews C."/>
            <person name="McCusker W."/>
            <person name="McDonough S."/>
            <person name="Mehta T."/>
            <person name="Meldrim J."/>
            <person name="Meneus L."/>
            <person name="Mihai O."/>
            <person name="Mihalev A."/>
            <person name="Mihova T."/>
            <person name="Mittelman R."/>
            <person name="Mlenga V."/>
            <person name="Montmayeur A."/>
            <person name="Mulrain L."/>
            <person name="Navidi A."/>
            <person name="Naylor J."/>
            <person name="Negash T."/>
            <person name="Nguyen T."/>
            <person name="Nguyen N."/>
            <person name="Nicol R."/>
            <person name="Norbu C."/>
            <person name="Norbu N."/>
            <person name="Novod N."/>
            <person name="O'Neill B."/>
            <person name="Osman S."/>
            <person name="Markiewicz E."/>
            <person name="Oyono O.L."/>
            <person name="Patti C."/>
            <person name="Phunkhang P."/>
            <person name="Pierre F."/>
            <person name="Priest M."/>
            <person name="Raghuraman S."/>
            <person name="Rege F."/>
            <person name="Reyes R."/>
            <person name="Rise C."/>
            <person name="Rogov P."/>
            <person name="Ross K."/>
            <person name="Ryan E."/>
            <person name="Settipalli S."/>
            <person name="Shea T."/>
            <person name="Sherpa N."/>
            <person name="Shi L."/>
            <person name="Shih D."/>
            <person name="Sparrow T."/>
            <person name="Spaulding J."/>
            <person name="Stalker J."/>
            <person name="Stange-Thomann N."/>
            <person name="Stavropoulos S."/>
            <person name="Stone C."/>
            <person name="Strader C."/>
            <person name="Tesfaye S."/>
            <person name="Thomson T."/>
            <person name="Thoulutsang Y."/>
            <person name="Thoulutsang D."/>
            <person name="Topham K."/>
            <person name="Topping I."/>
            <person name="Tsamla T."/>
            <person name="Vassiliev H."/>
            <person name="Vo A."/>
            <person name="Wangchuk T."/>
            <person name="Wangdi T."/>
            <person name="Weiand M."/>
            <person name="Wilkinson J."/>
            <person name="Wilson A."/>
            <person name="Yadav S."/>
            <person name="Young G."/>
            <person name="Yu Q."/>
            <person name="Zembek L."/>
            <person name="Zhong D."/>
            <person name="Zimmer A."/>
            <person name="Zwirko Z."/>
            <person name="Jaffe D.B."/>
            <person name="Alvarez P."/>
            <person name="Brockman W."/>
            <person name="Butler J."/>
            <person name="Chin C."/>
            <person name="Gnerre S."/>
            <person name="Grabherr M."/>
            <person name="Kleber M."/>
            <person name="Mauceli E."/>
            <person name="MacCallum I."/>
        </authorList>
    </citation>
    <scope>NUCLEOTIDE SEQUENCE [LARGE SCALE GENOMIC DNA]</scope>
    <source>
        <strain evidence="15">Tucson 14024-0371.13</strain>
    </source>
</reference>
<name>A0A0P9C548_DROAN</name>
<comment type="subunit">
    <text evidence="12">Interacts with Orco. Complexes exist early in the endomembrane system in olfactory sensory neurons (OSNs), coupling these complexes to the conserved ciliary trafficking pathway.</text>
</comment>
<keyword evidence="15" id="KW-1185">Reference proteome</keyword>
<evidence type="ECO:0000256" key="12">
    <source>
        <dbReference type="ARBA" id="ARBA00038679"/>
    </source>
</evidence>
<dbReference type="GO" id="GO:0005886">
    <property type="term" value="C:plasma membrane"/>
    <property type="evidence" value="ECO:0007669"/>
    <property type="project" value="UniProtKB-SubCell"/>
</dbReference>
<evidence type="ECO:0000256" key="10">
    <source>
        <dbReference type="ARBA" id="ARBA00037764"/>
    </source>
</evidence>
<evidence type="ECO:0000256" key="9">
    <source>
        <dbReference type="ARBA" id="ARBA00023224"/>
    </source>
</evidence>
<protein>
    <recommendedName>
        <fullName evidence="13">Odorant receptor</fullName>
    </recommendedName>
</protein>
<keyword evidence="8 13" id="KW-0675">Receptor</keyword>
<dbReference type="InterPro" id="IPR004117">
    <property type="entry name" value="7tm6_olfct_rcpt"/>
</dbReference>
<comment type="subcellular location">
    <subcellularLocation>
        <location evidence="1 13">Cell membrane</location>
        <topology evidence="1 13">Multi-pass membrane protein</topology>
    </subcellularLocation>
</comment>
<dbReference type="PANTHER" id="PTHR21137">
    <property type="entry name" value="ODORANT RECEPTOR"/>
    <property type="match status" value="1"/>
</dbReference>
<evidence type="ECO:0000256" key="1">
    <source>
        <dbReference type="ARBA" id="ARBA00004651"/>
    </source>
</evidence>
<evidence type="ECO:0000256" key="7">
    <source>
        <dbReference type="ARBA" id="ARBA00023136"/>
    </source>
</evidence>
<dbReference type="PANTHER" id="PTHR21137:SF37">
    <property type="entry name" value="ODORANT RECEPTOR 46A, ISOFORM B-RELATED"/>
    <property type="match status" value="1"/>
</dbReference>
<dbReference type="GO" id="GO:0005549">
    <property type="term" value="F:odorant binding"/>
    <property type="evidence" value="ECO:0007669"/>
    <property type="project" value="InterPro"/>
</dbReference>
<proteinExistence type="inferred from homology"/>
<feature type="transmembrane region" description="Helical" evidence="13">
    <location>
        <begin position="252"/>
        <end position="270"/>
    </location>
</feature>
<evidence type="ECO:0000256" key="8">
    <source>
        <dbReference type="ARBA" id="ARBA00023170"/>
    </source>
</evidence>
<keyword evidence="2" id="KW-1003">Cell membrane</keyword>
<evidence type="ECO:0000256" key="13">
    <source>
        <dbReference type="RuleBase" id="RU351113"/>
    </source>
</evidence>
<dbReference type="GeneID" id="26514622"/>
<feature type="transmembrane region" description="Helical" evidence="13">
    <location>
        <begin position="169"/>
        <end position="187"/>
    </location>
</feature>
<sequence>MDYDLVRPVRILTGILRVFRLWPKDDTLAGEDWANWKAYSLHVPFTLLFAASMWVEVILSDDMQHTSDVLLICLTTTALGAKILNNWKLSHVAQRLLHEWSTQDQFKLKSMKEVEMFQFEHRRFTRVSIFYIMSSFAVIPFICIQPLFDFPNKLPFYMWTPFDWQNPDLFWYTFIYQVITITIVCICNVTLDAVNWYLMLHLSLCFRILGERLTSLRHGDKNVREKFLELVRLHQGLKRQARDIENYVSRSTFTQILVSSLIICFTIYSIQMSPIKQDFGRFYGMVQYLSCMVMQILIPSIYGNNVTYSADKLPNALYNSDWPDMSPQMRKFVLMFMMYLNRPVILRAGGFFAVGLPLFTKTMNQAYSLLALLLNMKK</sequence>
<evidence type="ECO:0000256" key="6">
    <source>
        <dbReference type="ARBA" id="ARBA00022989"/>
    </source>
</evidence>
<organism evidence="14 15">
    <name type="scientific">Drosophila ananassae</name>
    <name type="common">Fruit fly</name>
    <dbReference type="NCBI Taxonomy" id="7217"/>
    <lineage>
        <taxon>Eukaryota</taxon>
        <taxon>Metazoa</taxon>
        <taxon>Ecdysozoa</taxon>
        <taxon>Arthropoda</taxon>
        <taxon>Hexapoda</taxon>
        <taxon>Insecta</taxon>
        <taxon>Pterygota</taxon>
        <taxon>Neoptera</taxon>
        <taxon>Endopterygota</taxon>
        <taxon>Diptera</taxon>
        <taxon>Brachycera</taxon>
        <taxon>Muscomorpha</taxon>
        <taxon>Ephydroidea</taxon>
        <taxon>Drosophilidae</taxon>
        <taxon>Drosophila</taxon>
        <taxon>Sophophora</taxon>
    </lineage>
</organism>
<dbReference type="GO" id="GO:0099094">
    <property type="term" value="F:ligand-gated monoatomic cation channel activity"/>
    <property type="evidence" value="ECO:0007669"/>
    <property type="project" value="EnsemblMetazoa"/>
</dbReference>
<feature type="transmembrane region" description="Helical" evidence="13">
    <location>
        <begin position="129"/>
        <end position="149"/>
    </location>
</feature>
<comment type="similarity">
    <text evidence="11">Belongs to the insect chemoreceptor superfamily. Heteromeric odorant receptor channel (TC 1.A.69) family. Or2a subfamily.</text>
</comment>
<keyword evidence="9 13" id="KW-0807">Transducer</keyword>
<evidence type="ECO:0000256" key="2">
    <source>
        <dbReference type="ARBA" id="ARBA00022475"/>
    </source>
</evidence>
<keyword evidence="6 13" id="KW-1133">Transmembrane helix</keyword>
<comment type="function">
    <text evidence="10">Odorant receptor which mediates acceptance or avoidance behavior, depending on its substrates. The odorant receptor repertoire encodes a large collection of odor stimuli that vary widely in identity, intensity, and duration. May form a complex with Orco to form odorant-sensing units, providing sensitive and prolonged odorant signaling and calcium permeability.</text>
</comment>
<dbReference type="FunCoup" id="A0A0P9C548">
    <property type="interactions" value="20"/>
</dbReference>
<keyword evidence="7 13" id="KW-0472">Membrane</keyword>
<accession>A0A0P9C548</accession>
<dbReference type="Pfam" id="PF02949">
    <property type="entry name" value="7tm_6"/>
    <property type="match status" value="1"/>
</dbReference>